<dbReference type="GO" id="GO:0008380">
    <property type="term" value="P:RNA splicing"/>
    <property type="evidence" value="ECO:0007669"/>
    <property type="project" value="UniProtKB-KW"/>
</dbReference>
<dbReference type="InterPro" id="IPR012677">
    <property type="entry name" value="Nucleotide-bd_a/b_plait_sf"/>
</dbReference>
<evidence type="ECO:0000256" key="2">
    <source>
        <dbReference type="ARBA" id="ARBA00008680"/>
    </source>
</evidence>
<name>A0A1S3K7V1_LINAN</name>
<evidence type="ECO:0000256" key="7">
    <source>
        <dbReference type="ARBA" id="ARBA00022884"/>
    </source>
</evidence>
<evidence type="ECO:0000259" key="16">
    <source>
        <dbReference type="PROSITE" id="PS50961"/>
    </source>
</evidence>
<evidence type="ECO:0000256" key="1">
    <source>
        <dbReference type="ARBA" id="ARBA00004642"/>
    </source>
</evidence>
<evidence type="ECO:0000256" key="13">
    <source>
        <dbReference type="PROSITE-ProRule" id="PRU00332"/>
    </source>
</evidence>
<dbReference type="FunCoup" id="A0A1S3K7V1">
    <property type="interactions" value="1929"/>
</dbReference>
<dbReference type="STRING" id="7574.A0A1S3K7V1"/>
<dbReference type="InParanoid" id="A0A1S3K7V1"/>
<accession>A0A1S3K7V1</accession>
<feature type="compositionally biased region" description="Basic and acidic residues" evidence="14">
    <location>
        <begin position="907"/>
        <end position="917"/>
    </location>
</feature>
<evidence type="ECO:0000259" key="15">
    <source>
        <dbReference type="PROSITE" id="PS50102"/>
    </source>
</evidence>
<dbReference type="InterPro" id="IPR036388">
    <property type="entry name" value="WH-like_DNA-bd_sf"/>
</dbReference>
<feature type="compositionally biased region" description="Basic residues" evidence="14">
    <location>
        <begin position="405"/>
        <end position="414"/>
    </location>
</feature>
<dbReference type="PROSITE" id="PS51939">
    <property type="entry name" value="XRRM"/>
    <property type="match status" value="2"/>
</dbReference>
<dbReference type="GO" id="GO:1990904">
    <property type="term" value="C:ribonucleoprotein complex"/>
    <property type="evidence" value="ECO:0007669"/>
    <property type="project" value="UniProtKB-UniRule"/>
</dbReference>
<dbReference type="InterPro" id="IPR034887">
    <property type="entry name" value="LARP7_RRM1"/>
</dbReference>
<proteinExistence type="inferred from homology"/>
<evidence type="ECO:0000313" key="18">
    <source>
        <dbReference type="Proteomes" id="UP000085678"/>
    </source>
</evidence>
<feature type="domain" description="XRRM" evidence="17">
    <location>
        <begin position="1040"/>
        <end position="1148"/>
    </location>
</feature>
<dbReference type="PANTHER" id="PTHR22792:SF62">
    <property type="entry name" value="LA-RELATED PROTEIN 7"/>
    <property type="match status" value="1"/>
</dbReference>
<dbReference type="CDD" id="cd12290">
    <property type="entry name" value="RRM1_LARP7"/>
    <property type="match status" value="2"/>
</dbReference>
<keyword evidence="11" id="KW-0539">Nucleus</keyword>
<evidence type="ECO:0000256" key="8">
    <source>
        <dbReference type="ARBA" id="ARBA00023015"/>
    </source>
</evidence>
<keyword evidence="10" id="KW-0508">mRNA splicing</keyword>
<feature type="compositionally biased region" description="Basic and acidic residues" evidence="14">
    <location>
        <begin position="201"/>
        <end position="210"/>
    </location>
</feature>
<evidence type="ECO:0000256" key="10">
    <source>
        <dbReference type="ARBA" id="ARBA00023187"/>
    </source>
</evidence>
<sequence>METKDDQPIQNKHVRRRKKQLYKQIRSQMEFYFSDSNLLKDRYLKKLIDDTPDSYVELSVFTNFNKMKALSTDISEIAKSLSSSTLLAVSDDGLKVKRVRPLQDAADIDSRTVYVECLPQGIDHEWIRNVFIPCGEVAYVSLPKFKSTKDNKGFAFVEFAHQEGAEKAIKLLNNPPSDAPEKPGKFPKFNKTLKQLQKHVKQGETKDSQGKKKRRQTVESTSGEGTDDGSKSKKKFNENPKKTKQRKSMESSADETEDPQQPKGKHLRLTSESSSTEGKETKGRKNSKRRRQTSECSNESIESLPGSKKRKRRNSESDLPVHGGKSKMSATDDRAEVLEKNTDTVTKAEQNVESLTDQKAKETETGKKRRKLKELTELESHASKKVRIDESITQEHHLEDEGTKKRNRHKKIRDKKPDFPQLRVLSKLDWLALKKEYLSIQKANMTKLKEKLKGLHSENAENGSSLRLVSNSATCDPPAPQVTNQKTPDFVPGVLVHVSAGQPLIRKALKDKIGDLASIAYIDVRDEEKEGMIRCNDADSALSLLTAGCDGVKFTKVTGDAEKQYWQKLHADREAKLDSKKRKKKRGAEKISECENGFNFSFPDVELSVFTNFNKMKALSTDVSEIAKSLSSSTLLAVSDDGLKVKRVRPLQDAADIDSRTVYVECLPQGIDHEWIRNVFIPCGEVAYVSLPKFKSTKDNKGFAFVEFAHQEGADKAIKLLNNPPSDAPEKPGKFPKFNKTLKQLQKHVKQGETKDSQGKKKRRQTVESTSGEGTDDGPKGKKKFNENPKKTKQRKSMESSADETEDPQQPKGKHLRLTSESSSTEGKETKGRKSSKRRRQTSECSNESIESLPGSKKRKRRNSESDLPVHGGKFKMSATDDRAEVLEKNTDCDTVTKAEQTVESLTDQKTKETETGKKKRKLKELTELESHASKKVRIDESITQEHHLEDEGTKKRNRHKKIRDKKPDFPQLRVLSKLDWLALKKEYLSIQKANMTKLKEKLKGLHSENAENGGSLRLVSNSATCDPPAPQVTNQKTPDFVPGVLVHVSAGQPLIRKALKDKIGDLASIAYIDVRDEEKEGMIRCNDADSALSLLTAGCDGVKFTKVTGDAEKQYWQKLHADREAKLGSKKRKKKRGGEKVRKKIIYMYGLKSSNEKG</sequence>
<dbReference type="OrthoDB" id="439993at2759"/>
<dbReference type="Pfam" id="PF05383">
    <property type="entry name" value="La"/>
    <property type="match status" value="1"/>
</dbReference>
<dbReference type="GO" id="GO:0003723">
    <property type="term" value="F:RNA binding"/>
    <property type="evidence" value="ECO:0007669"/>
    <property type="project" value="UniProtKB-UniRule"/>
</dbReference>
<feature type="compositionally biased region" description="Polar residues" evidence="14">
    <location>
        <begin position="343"/>
        <end position="355"/>
    </location>
</feature>
<evidence type="ECO:0000256" key="3">
    <source>
        <dbReference type="ARBA" id="ARBA00015867"/>
    </source>
</evidence>
<dbReference type="Pfam" id="PF08777">
    <property type="entry name" value="RRM_3"/>
    <property type="match status" value="2"/>
</dbReference>
<evidence type="ECO:0000256" key="6">
    <source>
        <dbReference type="ARBA" id="ARBA00022871"/>
    </source>
</evidence>
<protein>
    <recommendedName>
        <fullName evidence="3">La-related protein 7</fullName>
    </recommendedName>
    <alternativeName>
        <fullName evidence="12">La ribonucleoprotein domain family member 7</fullName>
    </alternativeName>
</protein>
<dbReference type="SUPFAM" id="SSF46785">
    <property type="entry name" value="Winged helix' DNA-binding domain"/>
    <property type="match status" value="2"/>
</dbReference>
<dbReference type="GeneID" id="106179552"/>
<dbReference type="Gene3D" id="1.10.10.10">
    <property type="entry name" value="Winged helix-like DNA-binding domain superfamily/Winged helix DNA-binding domain"/>
    <property type="match status" value="2"/>
</dbReference>
<dbReference type="InterPro" id="IPR035979">
    <property type="entry name" value="RBD_domain_sf"/>
</dbReference>
<evidence type="ECO:0000256" key="12">
    <source>
        <dbReference type="ARBA" id="ARBA00029640"/>
    </source>
</evidence>
<dbReference type="Gene3D" id="3.30.70.330">
    <property type="match status" value="4"/>
</dbReference>
<feature type="compositionally biased region" description="Basic and acidic residues" evidence="14">
    <location>
        <begin position="750"/>
        <end position="759"/>
    </location>
</feature>
<dbReference type="PANTHER" id="PTHR22792">
    <property type="entry name" value="LUPUS LA PROTEIN-RELATED"/>
    <property type="match status" value="1"/>
</dbReference>
<feature type="compositionally biased region" description="Basic and acidic residues" evidence="14">
    <location>
        <begin position="777"/>
        <end position="790"/>
    </location>
</feature>
<keyword evidence="7 13" id="KW-0694">RNA-binding</keyword>
<evidence type="ECO:0000256" key="5">
    <source>
        <dbReference type="ARBA" id="ARBA00022782"/>
    </source>
</evidence>
<gene>
    <name evidence="19" type="primary">LOC106179552</name>
</gene>
<feature type="domain" description="RRM" evidence="15">
    <location>
        <begin position="111"/>
        <end position="174"/>
    </location>
</feature>
<dbReference type="PROSITE" id="PS50102">
    <property type="entry name" value="RRM"/>
    <property type="match status" value="2"/>
</dbReference>
<feature type="compositionally biased region" description="Basic and acidic residues" evidence="14">
    <location>
        <begin position="356"/>
        <end position="366"/>
    </location>
</feature>
<dbReference type="KEGG" id="lak:106179552"/>
<feature type="compositionally biased region" description="Basic and acidic residues" evidence="14">
    <location>
        <begin position="924"/>
        <end position="955"/>
    </location>
</feature>
<feature type="region of interest" description="Disordered" evidence="14">
    <location>
        <begin position="901"/>
        <end position="966"/>
    </location>
</feature>
<feature type="region of interest" description="Disordered" evidence="14">
    <location>
        <begin position="195"/>
        <end position="415"/>
    </location>
</feature>
<feature type="compositionally biased region" description="Basic and acidic residues" evidence="14">
    <location>
        <begin position="228"/>
        <end position="241"/>
    </location>
</feature>
<dbReference type="SUPFAM" id="SSF54928">
    <property type="entry name" value="RNA-binding domain, RBD"/>
    <property type="match status" value="2"/>
</dbReference>
<keyword evidence="4" id="KW-0507">mRNA processing</keyword>
<feature type="domain" description="XRRM" evidence="17">
    <location>
        <begin position="489"/>
        <end position="597"/>
    </location>
</feature>
<dbReference type="RefSeq" id="XP_013418703.2">
    <property type="nucleotide sequence ID" value="XM_013563249.2"/>
</dbReference>
<comment type="subcellular location">
    <subcellularLocation>
        <location evidence="1">Nucleus</location>
        <location evidence="1">Nucleoplasm</location>
    </subcellularLocation>
</comment>
<keyword evidence="8" id="KW-0805">Transcription regulation</keyword>
<dbReference type="InterPro" id="IPR002344">
    <property type="entry name" value="Lupus_La"/>
</dbReference>
<feature type="compositionally biased region" description="Basic and acidic residues" evidence="14">
    <location>
        <begin position="330"/>
        <end position="342"/>
    </location>
</feature>
<dbReference type="GO" id="GO:0007283">
    <property type="term" value="P:spermatogenesis"/>
    <property type="evidence" value="ECO:0007669"/>
    <property type="project" value="UniProtKB-KW"/>
</dbReference>
<evidence type="ECO:0000259" key="17">
    <source>
        <dbReference type="PROSITE" id="PS51939"/>
    </source>
</evidence>
<dbReference type="PROSITE" id="PS50961">
    <property type="entry name" value="HTH_LA"/>
    <property type="match status" value="2"/>
</dbReference>
<dbReference type="InterPro" id="IPR014886">
    <property type="entry name" value="La_xRRM"/>
</dbReference>
<dbReference type="PRINTS" id="PR00302">
    <property type="entry name" value="LUPUSLA"/>
</dbReference>
<feature type="compositionally biased region" description="Basic residues" evidence="14">
    <location>
        <begin position="956"/>
        <end position="965"/>
    </location>
</feature>
<dbReference type="GO" id="GO:0030154">
    <property type="term" value="P:cell differentiation"/>
    <property type="evidence" value="ECO:0007669"/>
    <property type="project" value="UniProtKB-KW"/>
</dbReference>
<feature type="domain" description="HTH La-type RNA-binding" evidence="16">
    <location>
        <begin position="559"/>
        <end position="655"/>
    </location>
</feature>
<dbReference type="GO" id="GO:0006397">
    <property type="term" value="P:mRNA processing"/>
    <property type="evidence" value="ECO:0007669"/>
    <property type="project" value="UniProtKB-KW"/>
</dbReference>
<keyword evidence="18" id="KW-1185">Reference proteome</keyword>
<dbReference type="CDD" id="cd07323">
    <property type="entry name" value="LAM"/>
    <property type="match status" value="1"/>
</dbReference>
<evidence type="ECO:0000256" key="9">
    <source>
        <dbReference type="ARBA" id="ARBA00023163"/>
    </source>
</evidence>
<dbReference type="SMART" id="SM00360">
    <property type="entry name" value="RRM"/>
    <property type="match status" value="2"/>
</dbReference>
<feature type="domain" description="RRM" evidence="15">
    <location>
        <begin position="660"/>
        <end position="723"/>
    </location>
</feature>
<feature type="compositionally biased region" description="Basic and acidic residues" evidence="14">
    <location>
        <begin position="373"/>
        <end position="404"/>
    </location>
</feature>
<evidence type="ECO:0000313" key="19">
    <source>
        <dbReference type="RefSeq" id="XP_013418703.2"/>
    </source>
</evidence>
<dbReference type="InterPro" id="IPR036390">
    <property type="entry name" value="WH_DNA-bd_sf"/>
</dbReference>
<comment type="similarity">
    <text evidence="2">Belongs to the LARP7 family.</text>
</comment>
<dbReference type="InterPro" id="IPR000504">
    <property type="entry name" value="RRM_dom"/>
</dbReference>
<organism evidence="18 19">
    <name type="scientific">Lingula anatina</name>
    <name type="common">Brachiopod</name>
    <name type="synonym">Lingula unguis</name>
    <dbReference type="NCBI Taxonomy" id="7574"/>
    <lineage>
        <taxon>Eukaryota</taxon>
        <taxon>Metazoa</taxon>
        <taxon>Spiralia</taxon>
        <taxon>Lophotrochozoa</taxon>
        <taxon>Brachiopoda</taxon>
        <taxon>Linguliformea</taxon>
        <taxon>Lingulata</taxon>
        <taxon>Lingulida</taxon>
        <taxon>Linguloidea</taxon>
        <taxon>Lingulidae</taxon>
        <taxon>Lingula</taxon>
    </lineage>
</organism>
<keyword evidence="9" id="KW-0804">Transcription</keyword>
<keyword evidence="6" id="KW-0744">Spermatogenesis</keyword>
<dbReference type="InterPro" id="IPR006630">
    <property type="entry name" value="La_HTH"/>
</dbReference>
<dbReference type="SMART" id="SM00715">
    <property type="entry name" value="LA"/>
    <property type="match status" value="2"/>
</dbReference>
<evidence type="ECO:0000256" key="11">
    <source>
        <dbReference type="ARBA" id="ARBA00023242"/>
    </source>
</evidence>
<dbReference type="GO" id="GO:0005654">
    <property type="term" value="C:nucleoplasm"/>
    <property type="evidence" value="ECO:0007669"/>
    <property type="project" value="UniProtKB-SubCell"/>
</dbReference>
<feature type="domain" description="HTH La-type RNA-binding" evidence="16">
    <location>
        <begin position="15"/>
        <end position="106"/>
    </location>
</feature>
<dbReference type="AlphaFoldDB" id="A0A1S3K7V1"/>
<keyword evidence="5" id="KW-0221">Differentiation</keyword>
<feature type="region of interest" description="Disordered" evidence="14">
    <location>
        <begin position="744"/>
        <end position="883"/>
    </location>
</feature>
<reference evidence="19" key="1">
    <citation type="submission" date="2025-08" db="UniProtKB">
        <authorList>
            <consortium name="RefSeq"/>
        </authorList>
    </citation>
    <scope>IDENTIFICATION</scope>
    <source>
        <tissue evidence="19">Gonads</tissue>
    </source>
</reference>
<evidence type="ECO:0000256" key="14">
    <source>
        <dbReference type="SAM" id="MobiDB-lite"/>
    </source>
</evidence>
<evidence type="ECO:0000256" key="4">
    <source>
        <dbReference type="ARBA" id="ARBA00022664"/>
    </source>
</evidence>
<dbReference type="InterPro" id="IPR045180">
    <property type="entry name" value="La_dom_prot"/>
</dbReference>
<dbReference type="Proteomes" id="UP000085678">
    <property type="component" value="Unplaced"/>
</dbReference>
<dbReference type="Pfam" id="PF00076">
    <property type="entry name" value="RRM_1"/>
    <property type="match status" value="2"/>
</dbReference>